<reference evidence="3" key="2">
    <citation type="submission" date="2022-10" db="EMBL/GenBank/DDBJ databases">
        <authorList>
            <consortium name="ENA_rothamsted_submissions"/>
            <consortium name="culmorum"/>
            <person name="King R."/>
        </authorList>
    </citation>
    <scope>NUCLEOTIDE SEQUENCE</scope>
</reference>
<feature type="compositionally biased region" description="Acidic residues" evidence="1">
    <location>
        <begin position="28"/>
        <end position="38"/>
    </location>
</feature>
<feature type="region of interest" description="Disordered" evidence="1">
    <location>
        <begin position="28"/>
        <end position="63"/>
    </location>
</feature>
<feature type="chain" id="PRO_5040161590" evidence="2">
    <location>
        <begin position="24"/>
        <end position="274"/>
    </location>
</feature>
<evidence type="ECO:0000256" key="2">
    <source>
        <dbReference type="SAM" id="SignalP"/>
    </source>
</evidence>
<evidence type="ECO:0000313" key="3">
    <source>
        <dbReference type="EMBL" id="CAH1731627.1"/>
    </source>
</evidence>
<evidence type="ECO:0000256" key="1">
    <source>
        <dbReference type="SAM" id="MobiDB-lite"/>
    </source>
</evidence>
<feature type="signal peptide" evidence="2">
    <location>
        <begin position="1"/>
        <end position="23"/>
    </location>
</feature>
<organism evidence="3 4">
    <name type="scientific">Aphis gossypii</name>
    <name type="common">Cotton aphid</name>
    <dbReference type="NCBI Taxonomy" id="80765"/>
    <lineage>
        <taxon>Eukaryota</taxon>
        <taxon>Metazoa</taxon>
        <taxon>Ecdysozoa</taxon>
        <taxon>Arthropoda</taxon>
        <taxon>Hexapoda</taxon>
        <taxon>Insecta</taxon>
        <taxon>Pterygota</taxon>
        <taxon>Neoptera</taxon>
        <taxon>Paraneoptera</taxon>
        <taxon>Hemiptera</taxon>
        <taxon>Sternorrhyncha</taxon>
        <taxon>Aphidomorpha</taxon>
        <taxon>Aphidoidea</taxon>
        <taxon>Aphididae</taxon>
        <taxon>Aphidini</taxon>
        <taxon>Aphis</taxon>
        <taxon>Aphis</taxon>
    </lineage>
</organism>
<evidence type="ECO:0000313" key="4">
    <source>
        <dbReference type="Proteomes" id="UP001154329"/>
    </source>
</evidence>
<reference evidence="3" key="1">
    <citation type="submission" date="2022-02" db="EMBL/GenBank/DDBJ databases">
        <authorList>
            <person name="King R."/>
        </authorList>
    </citation>
    <scope>NUCLEOTIDE SEQUENCE</scope>
</reference>
<sequence>MKLNTSLLICLFFSAIIAIKANGDDYEEYDEEYDDGENSENGVLSEGEEQQEAQNQADYQDEEEPQTYEFQYNPSQRLAEMEQNLPSSAQAVIPDGKVKETFTDMFTTAMNTDVAKTGLANVEHEWRLMLDGPEASRVIGTVGQNVNKIFTSVEGADMLNMLATTARVLLARSGEQKMRPGLATIVGLTYSLLTSDITPEVVNKAGGLTITAVNKPRAALFTKTLWDEIVKLVNEKNISEKLNKYFNNIVSMMKSMGGINNQNGRQLRRQRSYA</sequence>
<keyword evidence="2" id="KW-0732">Signal</keyword>
<dbReference type="EMBL" id="OU899036">
    <property type="protein sequence ID" value="CAH1731627.1"/>
    <property type="molecule type" value="Genomic_DNA"/>
</dbReference>
<dbReference type="AlphaFoldDB" id="A0A9P0J7T6"/>
<dbReference type="Proteomes" id="UP001154329">
    <property type="component" value="Chromosome 3"/>
</dbReference>
<protein>
    <submittedName>
        <fullName evidence="3">Uncharacterized protein</fullName>
    </submittedName>
</protein>
<gene>
    <name evidence="3" type="ORF">APHIGO_LOCUS8304</name>
</gene>
<keyword evidence="4" id="KW-1185">Reference proteome</keyword>
<accession>A0A9P0J7T6</accession>
<proteinExistence type="predicted"/>
<name>A0A9P0J7T6_APHGO</name>